<dbReference type="PROSITE" id="PS51687">
    <property type="entry name" value="SAM_MT_RNA_M5U"/>
    <property type="match status" value="1"/>
</dbReference>
<dbReference type="Pfam" id="PF05958">
    <property type="entry name" value="tRNA_U5-meth_tr"/>
    <property type="match status" value="1"/>
</dbReference>
<name>A0A315Z5E3_SEDFL</name>
<accession>A0A315Z5E3</accession>
<feature type="binding site" evidence="4">
    <location>
        <position position="298"/>
    </location>
    <ligand>
        <name>S-adenosyl-L-methionine</name>
        <dbReference type="ChEBI" id="CHEBI:59789"/>
    </ligand>
</feature>
<evidence type="ECO:0000256" key="3">
    <source>
        <dbReference type="ARBA" id="ARBA00022691"/>
    </source>
</evidence>
<evidence type="ECO:0000259" key="6">
    <source>
        <dbReference type="PROSITE" id="PS50926"/>
    </source>
</evidence>
<proteinExistence type="inferred from homology"/>
<dbReference type="Gene3D" id="2.40.50.140">
    <property type="entry name" value="Nucleic acid-binding proteins"/>
    <property type="match status" value="1"/>
</dbReference>
<dbReference type="InterPro" id="IPR029063">
    <property type="entry name" value="SAM-dependent_MTases_sf"/>
</dbReference>
<evidence type="ECO:0000256" key="4">
    <source>
        <dbReference type="PROSITE-ProRule" id="PRU01024"/>
    </source>
</evidence>
<organism evidence="7 8">
    <name type="scientific">Sediminitomix flava</name>
    <dbReference type="NCBI Taxonomy" id="379075"/>
    <lineage>
        <taxon>Bacteria</taxon>
        <taxon>Pseudomonadati</taxon>
        <taxon>Bacteroidota</taxon>
        <taxon>Cytophagia</taxon>
        <taxon>Cytophagales</taxon>
        <taxon>Flammeovirgaceae</taxon>
        <taxon>Sediminitomix</taxon>
    </lineage>
</organism>
<keyword evidence="3 4" id="KW-0949">S-adenosyl-L-methionine</keyword>
<dbReference type="OrthoDB" id="9804590at2"/>
<dbReference type="PROSITE" id="PS01230">
    <property type="entry name" value="TRMA_1"/>
    <property type="match status" value="1"/>
</dbReference>
<keyword evidence="8" id="KW-1185">Reference proteome</keyword>
<keyword evidence="1 4" id="KW-0489">Methyltransferase</keyword>
<reference evidence="7 8" key="1">
    <citation type="submission" date="2018-03" db="EMBL/GenBank/DDBJ databases">
        <title>Genomic Encyclopedia of Archaeal and Bacterial Type Strains, Phase II (KMG-II): from individual species to whole genera.</title>
        <authorList>
            <person name="Goeker M."/>
        </authorList>
    </citation>
    <scope>NUCLEOTIDE SEQUENCE [LARGE SCALE GENOMIC DNA]</scope>
    <source>
        <strain evidence="7 8">DSM 28229</strain>
    </source>
</reference>
<dbReference type="AlphaFoldDB" id="A0A315Z5E3"/>
<dbReference type="FunFam" id="3.40.50.150:FF:000009">
    <property type="entry name" value="23S rRNA (Uracil(1939)-C(5))-methyltransferase RlmD"/>
    <property type="match status" value="1"/>
</dbReference>
<dbReference type="GO" id="GO:0070041">
    <property type="term" value="F:rRNA (uridine-C5-)-methyltransferase activity"/>
    <property type="evidence" value="ECO:0007669"/>
    <property type="project" value="TreeGrafter"/>
</dbReference>
<feature type="domain" description="TRAM" evidence="6">
    <location>
        <begin position="1"/>
        <end position="62"/>
    </location>
</feature>
<dbReference type="PROSITE" id="PS01231">
    <property type="entry name" value="TRMA_2"/>
    <property type="match status" value="1"/>
</dbReference>
<dbReference type="InterPro" id="IPR030391">
    <property type="entry name" value="MeTrfase_TrmA_CS"/>
</dbReference>
<keyword evidence="2 4" id="KW-0808">Transferase</keyword>
<protein>
    <submittedName>
        <fullName evidence="7">23S rRNA (Uracil1939-C5)-methyltransferase</fullName>
    </submittedName>
</protein>
<sequence>MARRRKTIVFENVEISDVASGGKSIAKIDDKVVFVTGAVPGDVVDLRVVKKKKSFMEAIPTAYHKYSEDRVEPFCEHFGLCGGCKWQQLPYEKQLEYKQKEVVDHLTRIGKVELPEVTPILGSPEITYYRNKMEFAYTDTRWLLEEEKDLDIKETRGCGFHIPGKFDKIVHLNHCHLQGNISNDVRSAMMDFIKENDLTCYNARKQEGLMRSLMIRTASTGDVMVLVQFHKEETEIITTTMEFLKEKFPQITSLMYVVNGKGNDTIYDLDVVCYHGVPYITEEMEGLKFRVGPKSFYQTNSAQAYELYKITRDFAGLTGNERVYDLYTGTGTIAQFVSRKAKEVVGIESVPAAIEDAKKNAELNGITNCKFYAGDMKDLLTKKFIDAHGIPDVIITDPPRVGMHQDVVNQLLEVAAKRIVYVSCNSATQARDLELLDAKYKVIKVQPVDQFPHTWHIENVVLLELK</sequence>
<dbReference type="PANTHER" id="PTHR11061:SF30">
    <property type="entry name" value="TRNA (URACIL(54)-C(5))-METHYLTRANSFERASE"/>
    <property type="match status" value="1"/>
</dbReference>
<dbReference type="Gene3D" id="2.40.50.1070">
    <property type="match status" value="1"/>
</dbReference>
<dbReference type="InterPro" id="IPR002792">
    <property type="entry name" value="TRAM_dom"/>
</dbReference>
<feature type="active site" evidence="5">
    <location>
        <position position="424"/>
    </location>
</feature>
<dbReference type="RefSeq" id="WP_109621597.1">
    <property type="nucleotide sequence ID" value="NZ_QGDO01000007.1"/>
</dbReference>
<dbReference type="Gene3D" id="3.40.50.150">
    <property type="entry name" value="Vaccinia Virus protein VP39"/>
    <property type="match status" value="1"/>
</dbReference>
<dbReference type="CDD" id="cd02440">
    <property type="entry name" value="AdoMet_MTases"/>
    <property type="match status" value="1"/>
</dbReference>
<dbReference type="NCBIfam" id="TIGR00479">
    <property type="entry name" value="rumA"/>
    <property type="match status" value="1"/>
</dbReference>
<dbReference type="EMBL" id="QGDO01000007">
    <property type="protein sequence ID" value="PWJ38487.1"/>
    <property type="molecule type" value="Genomic_DNA"/>
</dbReference>
<dbReference type="InterPro" id="IPR010280">
    <property type="entry name" value="U5_MeTrfase_fam"/>
</dbReference>
<feature type="active site" description="Nucleophile" evidence="4">
    <location>
        <position position="424"/>
    </location>
</feature>
<dbReference type="Pfam" id="PF01938">
    <property type="entry name" value="TRAM"/>
    <property type="match status" value="1"/>
</dbReference>
<dbReference type="InterPro" id="IPR012340">
    <property type="entry name" value="NA-bd_OB-fold"/>
</dbReference>
<comment type="caution">
    <text evidence="7">The sequence shown here is derived from an EMBL/GenBank/DDBJ whole genome shotgun (WGS) entry which is preliminary data.</text>
</comment>
<dbReference type="PANTHER" id="PTHR11061">
    <property type="entry name" value="RNA M5U METHYLTRANSFERASE"/>
    <property type="match status" value="1"/>
</dbReference>
<comment type="similarity">
    <text evidence="4">Belongs to the class I-like SAM-binding methyltransferase superfamily. RNA M5U methyltransferase family.</text>
</comment>
<feature type="binding site" evidence="4">
    <location>
        <position position="397"/>
    </location>
    <ligand>
        <name>S-adenosyl-L-methionine</name>
        <dbReference type="ChEBI" id="CHEBI:59789"/>
    </ligand>
</feature>
<evidence type="ECO:0000313" key="8">
    <source>
        <dbReference type="Proteomes" id="UP000245535"/>
    </source>
</evidence>
<dbReference type="SUPFAM" id="SSF50249">
    <property type="entry name" value="Nucleic acid-binding proteins"/>
    <property type="match status" value="1"/>
</dbReference>
<evidence type="ECO:0000256" key="5">
    <source>
        <dbReference type="PROSITE-ProRule" id="PRU10015"/>
    </source>
</evidence>
<dbReference type="GO" id="GO:0070475">
    <property type="term" value="P:rRNA base methylation"/>
    <property type="evidence" value="ECO:0007669"/>
    <property type="project" value="TreeGrafter"/>
</dbReference>
<gene>
    <name evidence="7" type="ORF">BC781_10777</name>
</gene>
<dbReference type="Proteomes" id="UP000245535">
    <property type="component" value="Unassembled WGS sequence"/>
</dbReference>
<dbReference type="PROSITE" id="PS50926">
    <property type="entry name" value="TRAM"/>
    <property type="match status" value="1"/>
</dbReference>
<dbReference type="SUPFAM" id="SSF53335">
    <property type="entry name" value="S-adenosyl-L-methionine-dependent methyltransferases"/>
    <property type="match status" value="1"/>
</dbReference>
<feature type="binding site" evidence="4">
    <location>
        <position position="327"/>
    </location>
    <ligand>
        <name>S-adenosyl-L-methionine</name>
        <dbReference type="ChEBI" id="CHEBI:59789"/>
    </ligand>
</feature>
<evidence type="ECO:0000256" key="1">
    <source>
        <dbReference type="ARBA" id="ARBA00022603"/>
    </source>
</evidence>
<evidence type="ECO:0000256" key="2">
    <source>
        <dbReference type="ARBA" id="ARBA00022679"/>
    </source>
</evidence>
<dbReference type="InterPro" id="IPR030390">
    <property type="entry name" value="MeTrfase_TrmA_AS"/>
</dbReference>
<evidence type="ECO:0000313" key="7">
    <source>
        <dbReference type="EMBL" id="PWJ38487.1"/>
    </source>
</evidence>
<feature type="binding site" evidence="4">
    <location>
        <position position="348"/>
    </location>
    <ligand>
        <name>S-adenosyl-L-methionine</name>
        <dbReference type="ChEBI" id="CHEBI:59789"/>
    </ligand>
</feature>